<feature type="region of interest" description="Disordered" evidence="1">
    <location>
        <begin position="310"/>
        <end position="329"/>
    </location>
</feature>
<name>A0ABN9TDC0_9DINO</name>
<evidence type="ECO:0000256" key="1">
    <source>
        <dbReference type="SAM" id="MobiDB-lite"/>
    </source>
</evidence>
<proteinExistence type="predicted"/>
<protein>
    <submittedName>
        <fullName evidence="2">Uncharacterized protein</fullName>
    </submittedName>
</protein>
<dbReference type="EMBL" id="CAUYUJ010014604">
    <property type="protein sequence ID" value="CAK0843738.1"/>
    <property type="molecule type" value="Genomic_DNA"/>
</dbReference>
<dbReference type="Proteomes" id="UP001189429">
    <property type="component" value="Unassembled WGS sequence"/>
</dbReference>
<feature type="region of interest" description="Disordered" evidence="1">
    <location>
        <begin position="1"/>
        <end position="24"/>
    </location>
</feature>
<reference evidence="2" key="1">
    <citation type="submission" date="2023-10" db="EMBL/GenBank/DDBJ databases">
        <authorList>
            <person name="Chen Y."/>
            <person name="Shah S."/>
            <person name="Dougan E. K."/>
            <person name="Thang M."/>
            <person name="Chan C."/>
        </authorList>
    </citation>
    <scope>NUCLEOTIDE SEQUENCE [LARGE SCALE GENOMIC DNA]</scope>
</reference>
<keyword evidence="3" id="KW-1185">Reference proteome</keyword>
<evidence type="ECO:0000313" key="3">
    <source>
        <dbReference type="Proteomes" id="UP001189429"/>
    </source>
</evidence>
<comment type="caution">
    <text evidence="2">The sequence shown here is derived from an EMBL/GenBank/DDBJ whole genome shotgun (WGS) entry which is preliminary data.</text>
</comment>
<feature type="region of interest" description="Disordered" evidence="1">
    <location>
        <begin position="224"/>
        <end position="266"/>
    </location>
</feature>
<feature type="compositionally biased region" description="Basic and acidic residues" evidence="1">
    <location>
        <begin position="424"/>
        <end position="433"/>
    </location>
</feature>
<organism evidence="2 3">
    <name type="scientific">Prorocentrum cordatum</name>
    <dbReference type="NCBI Taxonomy" id="2364126"/>
    <lineage>
        <taxon>Eukaryota</taxon>
        <taxon>Sar</taxon>
        <taxon>Alveolata</taxon>
        <taxon>Dinophyceae</taxon>
        <taxon>Prorocentrales</taxon>
        <taxon>Prorocentraceae</taxon>
        <taxon>Prorocentrum</taxon>
    </lineage>
</organism>
<gene>
    <name evidence="2" type="ORF">PCOR1329_LOCUS37991</name>
</gene>
<accession>A0ABN9TDC0</accession>
<feature type="region of interest" description="Disordered" evidence="1">
    <location>
        <begin position="409"/>
        <end position="467"/>
    </location>
</feature>
<feature type="compositionally biased region" description="Basic and acidic residues" evidence="1">
    <location>
        <begin position="236"/>
        <end position="263"/>
    </location>
</feature>
<sequence length="591" mass="64026">MPTTSMPRQPALRQPAAKHTRTALPKSAATCDEHGAGFGSPLCREWRDDTGQTYHIRCGTIRPRCVPIGAPHRPDAAQRWTCTFRAEDGYSRTFVLTPDEPSGKIWWGFGKSFYCVVGAVARSGVLRWYQPSSMIASSVWRAKPFEDKRTARERPVPLSSSVGARSLARSGPTVKLEVRPKWLPKEVSTRLGDEPCQRLVGQAAESSNGDGEKKAAEDEALEVVDAPPRPADTDCSQEHGPVDEPRSRAELSEKTEAKDEALKAVDAPSRSAVTNCSEERGLVDAPCSRAELPSALRHLLEQMASTRKHLEEGRIQAPQEPRSPPAVDARQQVYPSLCCGSDGSSTEEGIPLPVEPAPAAEVIQTSGAIIELQEGFRTPPGLAAPPGMPWVGHGRGAAWAHPAAGIRRFPPRADRAPAPMLKGGPDDETRARSDSSCTDEAAEPPGPAGRQEPAQATPAGGKAGEAQGKVQELTITLGSRFDDALGSFLRLSSHKLVNIDDCIIEVNRQRGLAAKPIAQPCQLQVEDVVIGQKAPHDPQQAHCCAGSLLRVSDRPPLPSPPRRLGPWLRRRAARRWRRVREEHVFVEILAS</sequence>
<evidence type="ECO:0000313" key="2">
    <source>
        <dbReference type="EMBL" id="CAK0843738.1"/>
    </source>
</evidence>